<evidence type="ECO:0000313" key="2">
    <source>
        <dbReference type="EMBL" id="CAC5394080.1"/>
    </source>
</evidence>
<evidence type="ECO:0000313" key="3">
    <source>
        <dbReference type="Proteomes" id="UP000507470"/>
    </source>
</evidence>
<accession>A0A6J8CGS5</accession>
<protein>
    <submittedName>
        <fullName evidence="2">Uncharacterized protein</fullName>
    </submittedName>
</protein>
<reference evidence="2 3" key="1">
    <citation type="submission" date="2020-06" db="EMBL/GenBank/DDBJ databases">
        <authorList>
            <person name="Li R."/>
            <person name="Bekaert M."/>
        </authorList>
    </citation>
    <scope>NUCLEOTIDE SEQUENCE [LARGE SCALE GENOMIC DNA]</scope>
    <source>
        <strain evidence="3">wild</strain>
    </source>
</reference>
<keyword evidence="3" id="KW-1185">Reference proteome</keyword>
<dbReference type="AlphaFoldDB" id="A0A6J8CGS5"/>
<organism evidence="2 3">
    <name type="scientific">Mytilus coruscus</name>
    <name type="common">Sea mussel</name>
    <dbReference type="NCBI Taxonomy" id="42192"/>
    <lineage>
        <taxon>Eukaryota</taxon>
        <taxon>Metazoa</taxon>
        <taxon>Spiralia</taxon>
        <taxon>Lophotrochozoa</taxon>
        <taxon>Mollusca</taxon>
        <taxon>Bivalvia</taxon>
        <taxon>Autobranchia</taxon>
        <taxon>Pteriomorphia</taxon>
        <taxon>Mytilida</taxon>
        <taxon>Mytiloidea</taxon>
        <taxon>Mytilidae</taxon>
        <taxon>Mytilinae</taxon>
        <taxon>Mytilus</taxon>
    </lineage>
</organism>
<feature type="region of interest" description="Disordered" evidence="1">
    <location>
        <begin position="1"/>
        <end position="21"/>
    </location>
</feature>
<feature type="region of interest" description="Disordered" evidence="1">
    <location>
        <begin position="35"/>
        <end position="108"/>
    </location>
</feature>
<dbReference type="Proteomes" id="UP000507470">
    <property type="component" value="Unassembled WGS sequence"/>
</dbReference>
<proteinExistence type="predicted"/>
<dbReference type="EMBL" id="CACVKT020005253">
    <property type="protein sequence ID" value="CAC5394080.1"/>
    <property type="molecule type" value="Genomic_DNA"/>
</dbReference>
<gene>
    <name evidence="2" type="ORF">MCOR_28876</name>
</gene>
<evidence type="ECO:0000256" key="1">
    <source>
        <dbReference type="SAM" id="MobiDB-lite"/>
    </source>
</evidence>
<feature type="compositionally biased region" description="Acidic residues" evidence="1">
    <location>
        <begin position="35"/>
        <end position="45"/>
    </location>
</feature>
<feature type="compositionally biased region" description="Basic and acidic residues" evidence="1">
    <location>
        <begin position="82"/>
        <end position="93"/>
    </location>
</feature>
<sequence>MRQPAADVIESDNDIPLDADTESVDDIFAVLEETGDDQVLIEEQQENQVDIEIPSGELDQELQPDDFEENDDRNDQDDVDNDEAHGEPNRHSDGLQQETTRRSTRHKTSTTLTKYKDFLVPSVLKGAQQTDWMIRADYLRSAISSRAFENVENNVSNALLKLITSSDP</sequence>
<feature type="compositionally biased region" description="Acidic residues" evidence="1">
    <location>
        <begin position="58"/>
        <end position="81"/>
    </location>
</feature>
<name>A0A6J8CGS5_MYTCO</name>
<feature type="compositionally biased region" description="Acidic residues" evidence="1">
    <location>
        <begin position="9"/>
        <end position="21"/>
    </location>
</feature>